<keyword evidence="5 10" id="KW-0472">Membrane</keyword>
<feature type="compositionally biased region" description="Low complexity" evidence="9">
    <location>
        <begin position="13"/>
        <end position="24"/>
    </location>
</feature>
<dbReference type="InterPro" id="IPR017978">
    <property type="entry name" value="GPCR_3_C"/>
</dbReference>
<keyword evidence="2 10" id="KW-0812">Transmembrane</keyword>
<dbReference type="PANTHER" id="PTHR10519:SF20">
    <property type="entry name" value="G-PROTEIN COUPLED RECEPTOR 156-RELATED"/>
    <property type="match status" value="1"/>
</dbReference>
<evidence type="ECO:0000256" key="5">
    <source>
        <dbReference type="ARBA" id="ARBA00023136"/>
    </source>
</evidence>
<feature type="region of interest" description="Disordered" evidence="9">
    <location>
        <begin position="1121"/>
        <end position="1158"/>
    </location>
</feature>
<dbReference type="EMBL" id="CAICTM010000002">
    <property type="protein sequence ID" value="CAB9496131.1"/>
    <property type="molecule type" value="Genomic_DNA"/>
</dbReference>
<evidence type="ECO:0000256" key="2">
    <source>
        <dbReference type="ARBA" id="ARBA00022692"/>
    </source>
</evidence>
<evidence type="ECO:0000313" key="12">
    <source>
        <dbReference type="EMBL" id="CAB9496131.1"/>
    </source>
</evidence>
<evidence type="ECO:0000256" key="10">
    <source>
        <dbReference type="SAM" id="Phobius"/>
    </source>
</evidence>
<keyword evidence="8" id="KW-0807">Transducer</keyword>
<evidence type="ECO:0000256" key="7">
    <source>
        <dbReference type="ARBA" id="ARBA00023180"/>
    </source>
</evidence>
<dbReference type="OrthoDB" id="46083at2759"/>
<evidence type="ECO:0000313" key="13">
    <source>
        <dbReference type="Proteomes" id="UP001153069"/>
    </source>
</evidence>
<dbReference type="AlphaFoldDB" id="A0A9N8D6Q8"/>
<feature type="transmembrane region" description="Helical" evidence="10">
    <location>
        <begin position="957"/>
        <end position="976"/>
    </location>
</feature>
<dbReference type="InterPro" id="IPR008334">
    <property type="entry name" value="5'-Nucleotdase_C"/>
</dbReference>
<dbReference type="CDD" id="cd15047">
    <property type="entry name" value="7tmC_GABA-B-like"/>
    <property type="match status" value="1"/>
</dbReference>
<evidence type="ECO:0000256" key="4">
    <source>
        <dbReference type="ARBA" id="ARBA00023040"/>
    </source>
</evidence>
<dbReference type="GO" id="GO:0004965">
    <property type="term" value="F:G protein-coupled GABA receptor activity"/>
    <property type="evidence" value="ECO:0007669"/>
    <property type="project" value="InterPro"/>
</dbReference>
<dbReference type="Proteomes" id="UP001153069">
    <property type="component" value="Unassembled WGS sequence"/>
</dbReference>
<organism evidence="12 13">
    <name type="scientific">Seminavis robusta</name>
    <dbReference type="NCBI Taxonomy" id="568900"/>
    <lineage>
        <taxon>Eukaryota</taxon>
        <taxon>Sar</taxon>
        <taxon>Stramenopiles</taxon>
        <taxon>Ochrophyta</taxon>
        <taxon>Bacillariophyta</taxon>
        <taxon>Bacillariophyceae</taxon>
        <taxon>Bacillariophycidae</taxon>
        <taxon>Naviculales</taxon>
        <taxon>Naviculaceae</taxon>
        <taxon>Seminavis</taxon>
    </lineage>
</organism>
<feature type="domain" description="G-protein coupled receptors family 3 profile" evidence="11">
    <location>
        <begin position="823"/>
        <end position="1006"/>
    </location>
</feature>
<evidence type="ECO:0000259" key="11">
    <source>
        <dbReference type="PROSITE" id="PS50259"/>
    </source>
</evidence>
<dbReference type="GO" id="GO:0009166">
    <property type="term" value="P:nucleotide catabolic process"/>
    <property type="evidence" value="ECO:0007669"/>
    <property type="project" value="InterPro"/>
</dbReference>
<keyword evidence="6 12" id="KW-0675">Receptor</keyword>
<protein>
    <submittedName>
        <fullName evidence="12">Acid type B receptor subunit 2</fullName>
    </submittedName>
</protein>
<keyword evidence="4" id="KW-0297">G-protein coupled receptor</keyword>
<name>A0A9N8D6Q8_9STRA</name>
<keyword evidence="3 10" id="KW-1133">Transmembrane helix</keyword>
<dbReference type="SUPFAM" id="SSF55816">
    <property type="entry name" value="5'-nucleotidase (syn. UDP-sugar hydrolase), C-terminal domain"/>
    <property type="match status" value="1"/>
</dbReference>
<feature type="compositionally biased region" description="Polar residues" evidence="9">
    <location>
        <begin position="1125"/>
        <end position="1138"/>
    </location>
</feature>
<dbReference type="Pfam" id="PF02872">
    <property type="entry name" value="5_nucleotid_C"/>
    <property type="match status" value="1"/>
</dbReference>
<evidence type="ECO:0000256" key="8">
    <source>
        <dbReference type="ARBA" id="ARBA00023224"/>
    </source>
</evidence>
<feature type="transmembrane region" description="Helical" evidence="10">
    <location>
        <begin position="754"/>
        <end position="776"/>
    </location>
</feature>
<proteinExistence type="predicted"/>
<evidence type="ECO:0000256" key="1">
    <source>
        <dbReference type="ARBA" id="ARBA00004141"/>
    </source>
</evidence>
<comment type="subcellular location">
    <subcellularLocation>
        <location evidence="1">Membrane</location>
        <topology evidence="1">Multi-pass membrane protein</topology>
    </subcellularLocation>
</comment>
<evidence type="ECO:0000256" key="9">
    <source>
        <dbReference type="SAM" id="MobiDB-lite"/>
    </source>
</evidence>
<feature type="region of interest" description="Disordered" evidence="9">
    <location>
        <begin position="1"/>
        <end position="24"/>
    </location>
</feature>
<reference evidence="12" key="1">
    <citation type="submission" date="2020-06" db="EMBL/GenBank/DDBJ databases">
        <authorList>
            <consortium name="Plant Systems Biology data submission"/>
        </authorList>
    </citation>
    <scope>NUCLEOTIDE SEQUENCE</scope>
    <source>
        <strain evidence="12">D6</strain>
    </source>
</reference>
<dbReference type="GO" id="GO:0038039">
    <property type="term" value="C:G protein-coupled receptor heterodimeric complex"/>
    <property type="evidence" value="ECO:0007669"/>
    <property type="project" value="TreeGrafter"/>
</dbReference>
<gene>
    <name evidence="12" type="ORF">SEMRO_2_G001080.1</name>
</gene>
<dbReference type="InterPro" id="IPR002455">
    <property type="entry name" value="GPCR3_GABA-B"/>
</dbReference>
<keyword evidence="7" id="KW-0325">Glycoprotein</keyword>
<comment type="caution">
    <text evidence="12">The sequence shown here is derived from an EMBL/GenBank/DDBJ whole genome shotgun (WGS) entry which is preliminary data.</text>
</comment>
<dbReference type="Gene3D" id="3.90.780.10">
    <property type="entry name" value="5'-Nucleotidase, C-terminal domain"/>
    <property type="match status" value="1"/>
</dbReference>
<evidence type="ECO:0000256" key="6">
    <source>
        <dbReference type="ARBA" id="ARBA00023170"/>
    </source>
</evidence>
<feature type="transmembrane region" description="Helical" evidence="10">
    <location>
        <begin position="869"/>
        <end position="890"/>
    </location>
</feature>
<feature type="compositionally biased region" description="Acidic residues" evidence="9">
    <location>
        <begin position="1"/>
        <end position="12"/>
    </location>
</feature>
<evidence type="ECO:0000256" key="3">
    <source>
        <dbReference type="ARBA" id="ARBA00022989"/>
    </source>
</evidence>
<feature type="transmembrane region" description="Helical" evidence="10">
    <location>
        <begin position="982"/>
        <end position="1009"/>
    </location>
</feature>
<dbReference type="InterPro" id="IPR036907">
    <property type="entry name" value="5'-Nucleotdase_C_sf"/>
</dbReference>
<dbReference type="Pfam" id="PF00003">
    <property type="entry name" value="7tm_3"/>
    <property type="match status" value="1"/>
</dbReference>
<sequence length="1158" mass="126251">MSDNDNDNDNDNNDTASSNSQAQAQEASVIHLVGSFAPLFGGRSLSDCSPEDVSSCRGGVAATAAFQRYYATEGPTLTMHRLDKQSQFVQTHPLGWATNRLVLNEYYGLDFFSSSPSLLLQHKDDFIVSQRDISDLQSHSFPLVLTNAEVPPSVSWHPYVQRVHYDTSSGTNLAIMCLAGNGEPMSSQDQIAAVRTALKDIAKQNELRGCAATRSTSLYDRYLRDHPVPPHHTGSDRTITTAVVNMTWKQDAIDSNTNCWTPVLYLSDFEPDVFQETIDAMALLEYPPAAVIDGAGNDVNATFAQPLQVSGRISNFTNTILDLEDDLTDEMKDDQYMQDIAFIRTLADEAEANDPIVGLSSEMPVAREGDYRRCKGGECEQGNLFADALRWKSNAHVAFVTSGGLRGSGWPAGNVTVSNIWSTLPFPNTMCQGVMTGLIDYSMGAATFQSGETQDGGRLLQVSGMKIVYNTQLQEHRVISIDIWDEQTQAYQPIERLNYYSFATDSYLCGAYDPYPSLLGEGLVVQGEVAGMISDDIHQNIVGDYLSSLDTPYDASRQGRLTNNTMATEPLNLIQTKEGCPSQTHWVEALQSCSKCPNSTHVAFSDEQLEFAAESGVAQWLAGRVLLVNRELEAFRVVPKSIPNNWMTLTWATGLKQNNGTAVGGSFPNEDLEEHLQLSVDGEPTLLRPGESLALNFAVNAEHLEAGTALGTVSFGVLDGGNFPGCVDNSDATFDILMRVTPSPEFNQLGNMRYVGFSAMIVSMLLALAFGAWTHYHKRARCIQKMQPLFLGMICGGVGFISLAMGSLSLDDEIVSLAWCDRACMSLPWFVSMGWTVTFAALWSKLWRINRLFGGRQQFARITVSESDALKFFSVLFVFNALVLTIWTVLDPMVFERRSVDGEIWNTYGICSSGKTGDSLQGVTVGINVLAMVVTAFEAYKARNISGDFSESKQLGLAVYTWLQVILVGLPVLFLIESENVAARYFLQVGLIFCLSITMLLNIFVPLMVHLRQLGKSSPSGGSGRCSNVRVSGMTLPGPTMNTHASSFSCTRSSVRKSMPAGGMNDSFPLPGMDMSGATSTSNGMADSFVGQLNAEFDQQYGTDPEPGSHNSFGTLESKAELGECSSSRPFSTVTATIDENEELASDPLSADSSTRMA</sequence>
<accession>A0A9N8D6Q8</accession>
<feature type="transmembrane region" description="Helical" evidence="10">
    <location>
        <begin position="788"/>
        <end position="809"/>
    </location>
</feature>
<feature type="transmembrane region" description="Helical" evidence="10">
    <location>
        <begin position="829"/>
        <end position="848"/>
    </location>
</feature>
<dbReference type="PANTHER" id="PTHR10519">
    <property type="entry name" value="GABA-B RECEPTOR"/>
    <property type="match status" value="1"/>
</dbReference>
<dbReference type="GO" id="GO:0016787">
    <property type="term" value="F:hydrolase activity"/>
    <property type="evidence" value="ECO:0007669"/>
    <property type="project" value="InterPro"/>
</dbReference>
<keyword evidence="13" id="KW-1185">Reference proteome</keyword>
<dbReference type="PROSITE" id="PS50259">
    <property type="entry name" value="G_PROTEIN_RECEP_F3_4"/>
    <property type="match status" value="1"/>
</dbReference>